<dbReference type="EMBL" id="MHQB01000044">
    <property type="protein sequence ID" value="OGZ93200.1"/>
    <property type="molecule type" value="Genomic_DNA"/>
</dbReference>
<accession>A0A1G2K3W7</accession>
<dbReference type="InterPro" id="IPR007060">
    <property type="entry name" value="FtsL/DivIC"/>
</dbReference>
<gene>
    <name evidence="1" type="ORF">A2131_01050</name>
</gene>
<sequence length="121" mass="14039">MNRHSPVKKFLRVGILFAAFSLFAWGGYNKAYQAFTTFREKRARDERLLILEERSNALGEELQKFDNTAAIEREAKERFNLKRPGEKVVVILSDERSAETKAGENPSLWARVWDALKAFFK</sequence>
<evidence type="ECO:0000313" key="1">
    <source>
        <dbReference type="EMBL" id="OGZ93200.1"/>
    </source>
</evidence>
<dbReference type="Proteomes" id="UP000177392">
    <property type="component" value="Unassembled WGS sequence"/>
</dbReference>
<protein>
    <recommendedName>
        <fullName evidence="3">Septum formation initiator</fullName>
    </recommendedName>
</protein>
<name>A0A1G2K3W7_9BACT</name>
<evidence type="ECO:0000313" key="2">
    <source>
        <dbReference type="Proteomes" id="UP000177392"/>
    </source>
</evidence>
<reference evidence="1 2" key="1">
    <citation type="journal article" date="2016" name="Nat. Commun.">
        <title>Thousands of microbial genomes shed light on interconnected biogeochemical processes in an aquifer system.</title>
        <authorList>
            <person name="Anantharaman K."/>
            <person name="Brown C.T."/>
            <person name="Hug L.A."/>
            <person name="Sharon I."/>
            <person name="Castelle C.J."/>
            <person name="Probst A.J."/>
            <person name="Thomas B.C."/>
            <person name="Singh A."/>
            <person name="Wilkins M.J."/>
            <person name="Karaoz U."/>
            <person name="Brodie E.L."/>
            <person name="Williams K.H."/>
            <person name="Hubbard S.S."/>
            <person name="Banfield J.F."/>
        </authorList>
    </citation>
    <scope>NUCLEOTIDE SEQUENCE [LARGE SCALE GENOMIC DNA]</scope>
</reference>
<proteinExistence type="predicted"/>
<organism evidence="1 2">
    <name type="scientific">Candidatus Sungbacteria bacterium GWC2_49_10</name>
    <dbReference type="NCBI Taxonomy" id="1802263"/>
    <lineage>
        <taxon>Bacteria</taxon>
        <taxon>Candidatus Sungiibacteriota</taxon>
    </lineage>
</organism>
<dbReference type="Pfam" id="PF04977">
    <property type="entry name" value="DivIC"/>
    <property type="match status" value="1"/>
</dbReference>
<comment type="caution">
    <text evidence="1">The sequence shown here is derived from an EMBL/GenBank/DDBJ whole genome shotgun (WGS) entry which is preliminary data.</text>
</comment>
<dbReference type="AlphaFoldDB" id="A0A1G2K3W7"/>
<evidence type="ECO:0008006" key="3">
    <source>
        <dbReference type="Google" id="ProtNLM"/>
    </source>
</evidence>